<evidence type="ECO:0000313" key="7">
    <source>
        <dbReference type="Proteomes" id="UP001472866"/>
    </source>
</evidence>
<proteinExistence type="inferred from homology"/>
<dbReference type="Gene3D" id="3.40.630.30">
    <property type="match status" value="1"/>
</dbReference>
<dbReference type="EMBL" id="CP151504">
    <property type="protein sequence ID" value="WZN61409.1"/>
    <property type="molecule type" value="Genomic_DNA"/>
</dbReference>
<feature type="domain" description="N-acetyltransferase" evidence="5">
    <location>
        <begin position="14"/>
        <end position="178"/>
    </location>
</feature>
<name>A0AAX4P5E5_9CHLO</name>
<dbReference type="AlphaFoldDB" id="A0AAX4P5E5"/>
<evidence type="ECO:0000256" key="3">
    <source>
        <dbReference type="ARBA" id="ARBA00023315"/>
    </source>
</evidence>
<evidence type="ECO:0000256" key="1">
    <source>
        <dbReference type="ARBA" id="ARBA00009342"/>
    </source>
</evidence>
<organism evidence="6 7">
    <name type="scientific">Chloropicon roscoffensis</name>
    <dbReference type="NCBI Taxonomy" id="1461544"/>
    <lineage>
        <taxon>Eukaryota</taxon>
        <taxon>Viridiplantae</taxon>
        <taxon>Chlorophyta</taxon>
        <taxon>Chloropicophyceae</taxon>
        <taxon>Chloropicales</taxon>
        <taxon>Chloropicaceae</taxon>
        <taxon>Chloropicon</taxon>
    </lineage>
</organism>
<keyword evidence="3" id="KW-0012">Acyltransferase</keyword>
<dbReference type="InterPro" id="IPR039135">
    <property type="entry name" value="NAT9-like"/>
</dbReference>
<dbReference type="InterPro" id="IPR000182">
    <property type="entry name" value="GNAT_dom"/>
</dbReference>
<sequence>MRANANLVIVGDKTKLVPYREEHVPRYHAWMADPAILEATASEPLSLEQEFDMQKTWRDDEDKCTFIVLDRDLPGDTTDPHQAGMAGDVNLFFNEPDDKSVAEIEIMIAEPRSRRRGLAQEALRLMMAYAAESLGCRRFVAKIGQANVASLGLFRKLGFREFKRVEVFSEVHMELEFAGDAAAALKTPMTFEPYDR</sequence>
<comment type="similarity">
    <text evidence="1">Belongs to the acetyltransferase family. GNAT subfamily.</text>
</comment>
<reference evidence="6 7" key="1">
    <citation type="submission" date="2024-03" db="EMBL/GenBank/DDBJ databases">
        <title>Complete genome sequence of the green alga Chloropicon roscoffensis RCC1871.</title>
        <authorList>
            <person name="Lemieux C."/>
            <person name="Pombert J.-F."/>
            <person name="Otis C."/>
            <person name="Turmel M."/>
        </authorList>
    </citation>
    <scope>NUCLEOTIDE SEQUENCE [LARGE SCALE GENOMIC DNA]</scope>
    <source>
        <strain evidence="6 7">RCC1871</strain>
    </source>
</reference>
<accession>A0AAX4P5E5</accession>
<dbReference type="SUPFAM" id="SSF55729">
    <property type="entry name" value="Acyl-CoA N-acyltransferases (Nat)"/>
    <property type="match status" value="1"/>
</dbReference>
<dbReference type="Pfam" id="PF13302">
    <property type="entry name" value="Acetyltransf_3"/>
    <property type="match status" value="1"/>
</dbReference>
<dbReference type="Proteomes" id="UP001472866">
    <property type="component" value="Chromosome 04"/>
</dbReference>
<keyword evidence="2" id="KW-0808">Transferase</keyword>
<dbReference type="PANTHER" id="PTHR13256:SF16">
    <property type="entry name" value="ALPHA_BETA-TUBULIN-N-ACETYLTRANSFERASE 9"/>
    <property type="match status" value="1"/>
</dbReference>
<protein>
    <recommendedName>
        <fullName evidence="4">N-acetyltransferase 9-like protein</fullName>
    </recommendedName>
</protein>
<keyword evidence="7" id="KW-1185">Reference proteome</keyword>
<evidence type="ECO:0000313" key="6">
    <source>
        <dbReference type="EMBL" id="WZN61409.1"/>
    </source>
</evidence>
<dbReference type="PROSITE" id="PS51186">
    <property type="entry name" value="GNAT"/>
    <property type="match status" value="1"/>
</dbReference>
<evidence type="ECO:0000259" key="5">
    <source>
        <dbReference type="PROSITE" id="PS51186"/>
    </source>
</evidence>
<dbReference type="FunFam" id="3.40.630.30:FF:000248">
    <property type="entry name" value="N-acetyltransferase 9-like protein"/>
    <property type="match status" value="1"/>
</dbReference>
<evidence type="ECO:0000256" key="2">
    <source>
        <dbReference type="ARBA" id="ARBA00022679"/>
    </source>
</evidence>
<dbReference type="InterPro" id="IPR016181">
    <property type="entry name" value="Acyl_CoA_acyltransferase"/>
</dbReference>
<dbReference type="GO" id="GO:0008080">
    <property type="term" value="F:N-acetyltransferase activity"/>
    <property type="evidence" value="ECO:0007669"/>
    <property type="project" value="InterPro"/>
</dbReference>
<dbReference type="PANTHER" id="PTHR13256">
    <property type="entry name" value="N-ACETYLTRANSFERASE 9"/>
    <property type="match status" value="1"/>
</dbReference>
<evidence type="ECO:0000256" key="4">
    <source>
        <dbReference type="ARBA" id="ARBA00069551"/>
    </source>
</evidence>
<gene>
    <name evidence="6" type="ORF">HKI87_04g29440</name>
</gene>